<evidence type="ECO:0000313" key="1">
    <source>
        <dbReference type="EMBL" id="RKG36548.1"/>
    </source>
</evidence>
<dbReference type="Proteomes" id="UP000280405">
    <property type="component" value="Unassembled WGS sequence"/>
</dbReference>
<organism evidence="1 2">
    <name type="scientific">Acinetobacter rongchengensis</name>
    <dbReference type="NCBI Taxonomy" id="2419601"/>
    <lineage>
        <taxon>Bacteria</taxon>
        <taxon>Pseudomonadati</taxon>
        <taxon>Pseudomonadota</taxon>
        <taxon>Gammaproteobacteria</taxon>
        <taxon>Moraxellales</taxon>
        <taxon>Moraxellaceae</taxon>
        <taxon>Acinetobacter</taxon>
    </lineage>
</organism>
<dbReference type="AlphaFoldDB" id="A0A3A8EQS3"/>
<gene>
    <name evidence="1" type="ORF">D7V20_14470</name>
</gene>
<keyword evidence="2" id="KW-1185">Reference proteome</keyword>
<proteinExistence type="predicted"/>
<comment type="caution">
    <text evidence="1">The sequence shown here is derived from an EMBL/GenBank/DDBJ whole genome shotgun (WGS) entry which is preliminary data.</text>
</comment>
<evidence type="ECO:0000313" key="2">
    <source>
        <dbReference type="Proteomes" id="UP000280405"/>
    </source>
</evidence>
<protein>
    <submittedName>
        <fullName evidence="1">Uncharacterized protein</fullName>
    </submittedName>
</protein>
<reference evidence="1 2" key="1">
    <citation type="submission" date="2018-09" db="EMBL/GenBank/DDBJ databases">
        <title>The draft genome of Acinetobacter spp. strains.</title>
        <authorList>
            <person name="Qin J."/>
            <person name="Feng Y."/>
            <person name="Zong Z."/>
        </authorList>
    </citation>
    <scope>NUCLEOTIDE SEQUENCE [LARGE SCALE GENOMIC DNA]</scope>
    <source>
        <strain evidence="1 2">WCHAc060115</strain>
    </source>
</reference>
<accession>A0A3A8EQS3</accession>
<dbReference type="EMBL" id="RAXT01000041">
    <property type="protein sequence ID" value="RKG36548.1"/>
    <property type="molecule type" value="Genomic_DNA"/>
</dbReference>
<name>A0A3A8EQS3_9GAMM</name>
<sequence length="71" mass="8435">MTLASRLDTTCYVLFRYSYRKISEVEMCAGIAYTLQNINLEVLHKRRSGHDPRWQCHYRPNAFGRNCRIPL</sequence>